<sequence length="160" mass="18220">MCSSVMGTAFWLIIGLLITYGKALGCDKPHVRCVNESTFTLDVTIFDRTFDFGVVLNCPEYHFCHERTDTPCMPYPPTTTAITDTDEIATERHTITTTSITTTVTPPECRMNGYYPATKVNQYYECIRVFWWYKVTLKTCKTGYIYSTNNPPCNKSSNDV</sequence>
<feature type="signal peptide" evidence="1">
    <location>
        <begin position="1"/>
        <end position="23"/>
    </location>
</feature>
<reference evidence="3" key="1">
    <citation type="submission" date="2025-08" db="UniProtKB">
        <authorList>
            <consortium name="RefSeq"/>
        </authorList>
    </citation>
    <scope>IDENTIFICATION</scope>
    <source>
        <tissue evidence="3">Whole Larva</tissue>
    </source>
</reference>
<keyword evidence="1" id="KW-0732">Signal</keyword>
<name>A0ABM1NBJ1_NICVS</name>
<gene>
    <name evidence="3" type="primary">LOC108567915</name>
</gene>
<organism evidence="2 3">
    <name type="scientific">Nicrophorus vespilloides</name>
    <name type="common">Boreal carrion beetle</name>
    <dbReference type="NCBI Taxonomy" id="110193"/>
    <lineage>
        <taxon>Eukaryota</taxon>
        <taxon>Metazoa</taxon>
        <taxon>Ecdysozoa</taxon>
        <taxon>Arthropoda</taxon>
        <taxon>Hexapoda</taxon>
        <taxon>Insecta</taxon>
        <taxon>Pterygota</taxon>
        <taxon>Neoptera</taxon>
        <taxon>Endopterygota</taxon>
        <taxon>Coleoptera</taxon>
        <taxon>Polyphaga</taxon>
        <taxon>Staphyliniformia</taxon>
        <taxon>Silphidae</taxon>
        <taxon>Nicrophorinae</taxon>
        <taxon>Nicrophorus</taxon>
    </lineage>
</organism>
<proteinExistence type="predicted"/>
<evidence type="ECO:0000313" key="3">
    <source>
        <dbReference type="RefSeq" id="XP_017784191.1"/>
    </source>
</evidence>
<evidence type="ECO:0000313" key="2">
    <source>
        <dbReference type="Proteomes" id="UP000695000"/>
    </source>
</evidence>
<keyword evidence="2" id="KW-1185">Reference proteome</keyword>
<evidence type="ECO:0000256" key="1">
    <source>
        <dbReference type="SAM" id="SignalP"/>
    </source>
</evidence>
<dbReference type="Proteomes" id="UP000695000">
    <property type="component" value="Unplaced"/>
</dbReference>
<feature type="chain" id="PRO_5046967374" evidence="1">
    <location>
        <begin position="24"/>
        <end position="160"/>
    </location>
</feature>
<accession>A0ABM1NBJ1</accession>
<dbReference type="RefSeq" id="XP_017784191.1">
    <property type="nucleotide sequence ID" value="XM_017928702.1"/>
</dbReference>
<protein>
    <submittedName>
        <fullName evidence="3">Uncharacterized protein LOC108567915</fullName>
    </submittedName>
</protein>
<dbReference type="GeneID" id="108567915"/>